<comment type="caution">
    <text evidence="1">The sequence shown here is derived from an EMBL/GenBank/DDBJ whole genome shotgun (WGS) entry which is preliminary data.</text>
</comment>
<organism evidence="1 2">
    <name type="scientific">Nostoc commune NIES-4072</name>
    <dbReference type="NCBI Taxonomy" id="2005467"/>
    <lineage>
        <taxon>Bacteria</taxon>
        <taxon>Bacillati</taxon>
        <taxon>Cyanobacteriota</taxon>
        <taxon>Cyanophyceae</taxon>
        <taxon>Nostocales</taxon>
        <taxon>Nostocaceae</taxon>
        <taxon>Nostoc</taxon>
    </lineage>
</organism>
<keyword evidence="2" id="KW-1185">Reference proteome</keyword>
<dbReference type="AlphaFoldDB" id="A0A2R5FTF0"/>
<reference evidence="1 2" key="1">
    <citation type="submission" date="2017-06" db="EMBL/GenBank/DDBJ databases">
        <title>Genome sequencing of cyanobaciteial culture collection at National Institute for Environmental Studies (NIES).</title>
        <authorList>
            <person name="Hirose Y."/>
            <person name="Shimura Y."/>
            <person name="Fujisawa T."/>
            <person name="Nakamura Y."/>
            <person name="Kawachi M."/>
        </authorList>
    </citation>
    <scope>NUCLEOTIDE SEQUENCE [LARGE SCALE GENOMIC DNA]</scope>
    <source>
        <strain evidence="1 2">NIES-4072</strain>
    </source>
</reference>
<sequence>MANTSMSAGATVMVKVGTDGFAHLLFTEILLRNEPN</sequence>
<dbReference type="Proteomes" id="UP000245124">
    <property type="component" value="Unassembled WGS sequence"/>
</dbReference>
<name>A0A2R5FTF0_NOSCO</name>
<evidence type="ECO:0000313" key="1">
    <source>
        <dbReference type="EMBL" id="GBG19483.1"/>
    </source>
</evidence>
<proteinExistence type="predicted"/>
<evidence type="ECO:0000313" key="2">
    <source>
        <dbReference type="Proteomes" id="UP000245124"/>
    </source>
</evidence>
<dbReference type="EMBL" id="BDUD01000001">
    <property type="protein sequence ID" value="GBG19483.1"/>
    <property type="molecule type" value="Genomic_DNA"/>
</dbReference>
<gene>
    <name evidence="1" type="ORF">NIES4072_31510</name>
</gene>
<accession>A0A2R5FTF0</accession>
<protein>
    <submittedName>
        <fullName evidence="1">Uncharacterized protein</fullName>
    </submittedName>
</protein>